<dbReference type="InterPro" id="IPR011009">
    <property type="entry name" value="Kinase-like_dom_sf"/>
</dbReference>
<evidence type="ECO:0000313" key="3">
    <source>
        <dbReference type="Proteomes" id="UP000612893"/>
    </source>
</evidence>
<dbReference type="Pfam" id="PF01636">
    <property type="entry name" value="APH"/>
    <property type="match status" value="1"/>
</dbReference>
<dbReference type="InterPro" id="IPR002575">
    <property type="entry name" value="Aminoglycoside_PTrfase"/>
</dbReference>
<feature type="domain" description="Aminoglycoside phosphotransferase" evidence="1">
    <location>
        <begin position="20"/>
        <end position="226"/>
    </location>
</feature>
<evidence type="ECO:0000259" key="1">
    <source>
        <dbReference type="Pfam" id="PF01636"/>
    </source>
</evidence>
<dbReference type="EMBL" id="JAEKNR010000217">
    <property type="protein sequence ID" value="MBJ7600790.1"/>
    <property type="molecule type" value="Genomic_DNA"/>
</dbReference>
<gene>
    <name evidence="2" type="ORF">JF922_22305</name>
</gene>
<protein>
    <submittedName>
        <fullName evidence="2">Phosphotransferase family protein</fullName>
    </submittedName>
</protein>
<dbReference type="AlphaFoldDB" id="A0A934K9I3"/>
<keyword evidence="3" id="KW-1185">Reference proteome</keyword>
<dbReference type="InterPro" id="IPR051678">
    <property type="entry name" value="AGP_Transferase"/>
</dbReference>
<sequence>MSERIRADLEAALGRAVESVAPIPTGHSGFTYWVDLEGKRAVMRLPPPGARIAGPADIPRQARLMDALHRAGLPVPALLAASDQPVVDGRPFYLVEAVQGMRIEQVIGSVPDREIARSAVAVLKQMQAIPVAETGIEDEHAMGLKQEVERWAWLMDRAPAELTTEAPALAECLLTALPQERPPVMVHADYHYGNMLFEGSKIVALLDWEISKLGQPLLDLACLAVVARASRSGSDEVPGGGAVTVDDRELLEMYGPDADDFGWYLALTYYKYASIFGYNLMLHRRGKRPDPIYEERTTTIVDFIAEGRRLMSQAR</sequence>
<name>A0A934K9I3_9BACT</name>
<comment type="caution">
    <text evidence="2">The sequence shown here is derived from an EMBL/GenBank/DDBJ whole genome shotgun (WGS) entry which is preliminary data.</text>
</comment>
<dbReference type="CDD" id="cd05154">
    <property type="entry name" value="ACAD10_11_N-like"/>
    <property type="match status" value="1"/>
</dbReference>
<dbReference type="Gene3D" id="3.90.1200.10">
    <property type="match status" value="1"/>
</dbReference>
<dbReference type="PANTHER" id="PTHR21310:SF40">
    <property type="entry name" value="AMINOGLYCOSIDE PHOSPHOTRANSFERASE DOMAIN-CONTAINING PROTEIN-RELATED"/>
    <property type="match status" value="1"/>
</dbReference>
<dbReference type="PANTHER" id="PTHR21310">
    <property type="entry name" value="AMINOGLYCOSIDE PHOSPHOTRANSFERASE-RELATED-RELATED"/>
    <property type="match status" value="1"/>
</dbReference>
<organism evidence="2 3">
    <name type="scientific">Candidatus Nephthysia bennettiae</name>
    <dbReference type="NCBI Taxonomy" id="3127016"/>
    <lineage>
        <taxon>Bacteria</taxon>
        <taxon>Bacillati</taxon>
        <taxon>Candidatus Dormiibacterota</taxon>
        <taxon>Candidatus Dormibacteria</taxon>
        <taxon>Candidatus Dormibacterales</taxon>
        <taxon>Candidatus Dormibacteraceae</taxon>
        <taxon>Candidatus Nephthysia</taxon>
    </lineage>
</organism>
<accession>A0A934K9I3</accession>
<evidence type="ECO:0000313" key="2">
    <source>
        <dbReference type="EMBL" id="MBJ7600790.1"/>
    </source>
</evidence>
<dbReference type="SUPFAM" id="SSF56112">
    <property type="entry name" value="Protein kinase-like (PK-like)"/>
    <property type="match status" value="1"/>
</dbReference>
<proteinExistence type="predicted"/>
<reference evidence="2" key="1">
    <citation type="submission" date="2020-10" db="EMBL/GenBank/DDBJ databases">
        <title>Ca. Dormibacterota MAGs.</title>
        <authorList>
            <person name="Montgomery K."/>
        </authorList>
    </citation>
    <scope>NUCLEOTIDE SEQUENCE [LARGE SCALE GENOMIC DNA]</scope>
    <source>
        <strain evidence="2">SC8812_S17_10</strain>
    </source>
</reference>
<dbReference type="InterPro" id="IPR041726">
    <property type="entry name" value="ACAD10_11_N"/>
</dbReference>
<dbReference type="RefSeq" id="WP_338204755.1">
    <property type="nucleotide sequence ID" value="NZ_JAEKNR010000217.1"/>
</dbReference>
<dbReference type="Gene3D" id="3.30.200.20">
    <property type="entry name" value="Phosphorylase Kinase, domain 1"/>
    <property type="match status" value="1"/>
</dbReference>
<dbReference type="Proteomes" id="UP000612893">
    <property type="component" value="Unassembled WGS sequence"/>
</dbReference>